<dbReference type="AlphaFoldDB" id="A0A9X1TUJ5"/>
<evidence type="ECO:0000259" key="3">
    <source>
        <dbReference type="Pfam" id="PF18962"/>
    </source>
</evidence>
<protein>
    <submittedName>
        <fullName evidence="4">C25 family cysteine peptidase</fullName>
    </submittedName>
</protein>
<dbReference type="CDD" id="cd02258">
    <property type="entry name" value="Peptidase_C25_N"/>
    <property type="match status" value="1"/>
</dbReference>
<dbReference type="GO" id="GO:0008234">
    <property type="term" value="F:cysteine-type peptidase activity"/>
    <property type="evidence" value="ECO:0007669"/>
    <property type="project" value="InterPro"/>
</dbReference>
<keyword evidence="1" id="KW-0732">Signal</keyword>
<feature type="domain" description="Secretion system C-terminal sorting" evidence="3">
    <location>
        <begin position="928"/>
        <end position="996"/>
    </location>
</feature>
<dbReference type="RefSeq" id="WP_235179567.1">
    <property type="nucleotide sequence ID" value="NZ_JAKFFV010000020.1"/>
</dbReference>
<gene>
    <name evidence="4" type="ORF">L0661_23980</name>
</gene>
<evidence type="ECO:0000313" key="5">
    <source>
        <dbReference type="Proteomes" id="UP001139411"/>
    </source>
</evidence>
<dbReference type="GO" id="GO:0006508">
    <property type="term" value="P:proteolysis"/>
    <property type="evidence" value="ECO:0007669"/>
    <property type="project" value="InterPro"/>
</dbReference>
<dbReference type="InterPro" id="IPR029031">
    <property type="entry name" value="Gingipain_N_sf"/>
</dbReference>
<name>A0A9X1TUJ5_9BACT</name>
<organism evidence="4 5">
    <name type="scientific">Dyadobacter chenhuakuii</name>
    <dbReference type="NCBI Taxonomy" id="2909339"/>
    <lineage>
        <taxon>Bacteria</taxon>
        <taxon>Pseudomonadati</taxon>
        <taxon>Bacteroidota</taxon>
        <taxon>Cytophagia</taxon>
        <taxon>Cytophagales</taxon>
        <taxon>Spirosomataceae</taxon>
        <taxon>Dyadobacter</taxon>
    </lineage>
</organism>
<comment type="caution">
    <text evidence="4">The sequence shown here is derived from an EMBL/GenBank/DDBJ whole genome shotgun (WGS) entry which is preliminary data.</text>
</comment>
<dbReference type="InterPro" id="IPR029030">
    <property type="entry name" value="Caspase-like_dom_sf"/>
</dbReference>
<dbReference type="InterPro" id="IPR026444">
    <property type="entry name" value="Secre_tail"/>
</dbReference>
<accession>A0A9X1TUJ5</accession>
<dbReference type="EMBL" id="JAKFFV010000020">
    <property type="protein sequence ID" value="MCF2501399.1"/>
    <property type="molecule type" value="Genomic_DNA"/>
</dbReference>
<feature type="domain" description="Gingipain" evidence="2">
    <location>
        <begin position="426"/>
        <end position="809"/>
    </location>
</feature>
<dbReference type="Pfam" id="PF01364">
    <property type="entry name" value="Peptidase_C25"/>
    <property type="match status" value="1"/>
</dbReference>
<dbReference type="Gene3D" id="3.40.50.1460">
    <property type="match status" value="1"/>
</dbReference>
<evidence type="ECO:0000256" key="1">
    <source>
        <dbReference type="ARBA" id="ARBA00022729"/>
    </source>
</evidence>
<dbReference type="NCBIfam" id="TIGR04183">
    <property type="entry name" value="Por_Secre_tail"/>
    <property type="match status" value="1"/>
</dbReference>
<dbReference type="Pfam" id="PF18962">
    <property type="entry name" value="Por_Secre_tail"/>
    <property type="match status" value="1"/>
</dbReference>
<evidence type="ECO:0000259" key="2">
    <source>
        <dbReference type="Pfam" id="PF01364"/>
    </source>
</evidence>
<proteinExistence type="predicted"/>
<dbReference type="InterPro" id="IPR001769">
    <property type="entry name" value="Gingipain"/>
</dbReference>
<sequence>MKANFTFYTLRLLNFSKIVFILFLTIGGANAQKWSGVNGNEWLAGKYSQPWVKIGVTAKGIHKINVSDLPDAFKNANKDKIQMWYRGQQIAIIKADASEILFYGVPNDGASDALLYRFSTTRKNPYYSIYSDQSTYFLTVSSGDNGLRAAAPAVAANPGAVALTAQVQTDLKLYQNEHTHSTIPFYRPSALNSYFEEGKQTTGSSIMDEFVGTAIQTSNPKPVAYTNSYVPVPFSFQLKSPVGTLAKKVTIHIKSRTGTTIAGIYVGKTPGTLRSIGTLNVNELNDYDYTFNLEPTDFDASGNGILGFKSTKIGSDGSGFSISYFTVEYEQAINMQGLTSYELTFPAAVAGSQSTLSIANAPVGTKVYNISNPNAPQIVSGTPSALVINRDDKALRLLAASTVTTVPTSKISTVKFTSLSPAANDYLIICSNSLNTSATDYAKYRSTTTPGRKFKPLVINIDDVYNQFNYGEPSPVAIRRFVDFMISDGQLDKYLLLIGRSITYFERSIREIPDEVPTVGYPGSDLLLVDGLGGVQDDVPAIPVGRISATVNQQVYDYLEKVVTYESQLDVAWRKNVVHMNGGKTNNEITQFSNYLNGISNVVSSAPFSGAVLPRLKTVASNNVIEMTLAPELNGEVPGVEGVGMITYFGHGGVDKTDYNAGYVSNPSKGYKDTNKFPILFYNGCGVNNLFSGRNGEFGSLPTILVRPMSLDWLLAPNKGAVIVFGNTWDAYASTSNQYLDKLYEQIFSTADGTRPAIGNILKNVALQTKLEKNYSYNPAQNGRTMSYYDADRANVHQVILQGDPSLRVLITEGALPVNLISFNAHAEQDQVKVTWKTASESNNSHFLVERSYNGKNFENIGMVEGKGTTEAQSDYVFHDLKPLSGTSYYRLKQIDGDVTINGKLVKGKVTQSRLVSVSREVSKFLVISPNPVSDVAEIALDAPVAIKSWNLIDVKGRAIKSNQTGLKIDVSNIASGEYIVEILTENGDLYHKKVVKK</sequence>
<dbReference type="Gene3D" id="3.40.50.10390">
    <property type="entry name" value="Gingipain r, domain 1"/>
    <property type="match status" value="1"/>
</dbReference>
<dbReference type="SUPFAM" id="SSF52129">
    <property type="entry name" value="Caspase-like"/>
    <property type="match status" value="1"/>
</dbReference>
<dbReference type="Proteomes" id="UP001139411">
    <property type="component" value="Unassembled WGS sequence"/>
</dbReference>
<reference evidence="4" key="1">
    <citation type="submission" date="2022-01" db="EMBL/GenBank/DDBJ databases">
        <title>Novel species in genus Dyadobacter.</title>
        <authorList>
            <person name="Ma C."/>
        </authorList>
    </citation>
    <scope>NUCLEOTIDE SEQUENCE</scope>
    <source>
        <strain evidence="4">CY357</strain>
    </source>
</reference>
<evidence type="ECO:0000313" key="4">
    <source>
        <dbReference type="EMBL" id="MCF2501399.1"/>
    </source>
</evidence>